<dbReference type="PROSITE" id="PS50924">
    <property type="entry name" value="MHYT"/>
    <property type="match status" value="1"/>
</dbReference>
<reference evidence="3 4" key="1">
    <citation type="journal article" date="2019" name="Int. J. Syst. Evol. Microbiol.">
        <title>Streptomyces cyaneochromogenes sp. nov., a blue pigment-producing actinomycete from manganese-contaminated soil.</title>
        <authorList>
            <person name="Tang X."/>
            <person name="Zhao J."/>
            <person name="Li K."/>
            <person name="Chen Z."/>
            <person name="Sun Y."/>
            <person name="Gao J."/>
        </authorList>
    </citation>
    <scope>NUCLEOTIDE SEQUENCE [LARGE SCALE GENOMIC DNA]</scope>
    <source>
        <strain evidence="3 4">MK-45</strain>
    </source>
</reference>
<feature type="transmembrane region" description="Helical" evidence="1">
    <location>
        <begin position="82"/>
        <end position="104"/>
    </location>
</feature>
<evidence type="ECO:0000256" key="1">
    <source>
        <dbReference type="PROSITE-ProRule" id="PRU00244"/>
    </source>
</evidence>
<dbReference type="KEGG" id="scya:EJ357_18995"/>
<name>A0A3S9M7Y6_9ACTN</name>
<feature type="transmembrane region" description="Helical" evidence="1">
    <location>
        <begin position="145"/>
        <end position="167"/>
    </location>
</feature>
<dbReference type="PANTHER" id="PTHR35152:SF1">
    <property type="entry name" value="DOMAIN SIGNALLING PROTEIN, PUTATIVE (AFU_ORTHOLOGUE AFUA_5G11310)-RELATED"/>
    <property type="match status" value="1"/>
</dbReference>
<dbReference type="InterPro" id="IPR005330">
    <property type="entry name" value="MHYT_dom"/>
</dbReference>
<feature type="transmembrane region" description="Helical" evidence="1">
    <location>
        <begin position="174"/>
        <end position="194"/>
    </location>
</feature>
<dbReference type="RefSeq" id="WP_126392811.1">
    <property type="nucleotide sequence ID" value="NZ_CP034539.1"/>
</dbReference>
<evidence type="ECO:0000313" key="4">
    <source>
        <dbReference type="Proteomes" id="UP000280298"/>
    </source>
</evidence>
<feature type="transmembrane region" description="Helical" evidence="1">
    <location>
        <begin position="45"/>
        <end position="70"/>
    </location>
</feature>
<gene>
    <name evidence="3" type="ORF">EJ357_18995</name>
</gene>
<sequence>MGHMDHFSAGWVTPVLSYAMACVGSALGLRCTVRALEADGASKRNWLLLASLAIGSGIWTMHFIAMMGFSVDGTPIRFDVPITVLSLLMAVAVVAAGVFTAGYGRSRVMSVVLGGLGAGLGVAAMHYTGMAALNLHGEVDYDPMLVIASVAIAVVAATAALTLTLIVRGPVLATAAALVMGLAVSSMHYTAMYAVNISLAPSSAALPGATATEFIFPLAVLLGSFLFLAAAYVALSPTGKRHESAAAAQLLREVELTTA</sequence>
<dbReference type="Pfam" id="PF03707">
    <property type="entry name" value="MHYT"/>
    <property type="match status" value="2"/>
</dbReference>
<evidence type="ECO:0000313" key="3">
    <source>
        <dbReference type="EMBL" id="AZQ35319.1"/>
    </source>
</evidence>
<keyword evidence="1" id="KW-1133">Transmembrane helix</keyword>
<dbReference type="EMBL" id="CP034539">
    <property type="protein sequence ID" value="AZQ35319.1"/>
    <property type="molecule type" value="Genomic_DNA"/>
</dbReference>
<feature type="transmembrane region" description="Helical" evidence="1">
    <location>
        <begin position="15"/>
        <end position="33"/>
    </location>
</feature>
<keyword evidence="1" id="KW-0472">Membrane</keyword>
<protein>
    <recommendedName>
        <fullName evidence="2">MHYT domain-containing protein</fullName>
    </recommendedName>
</protein>
<keyword evidence="4" id="KW-1185">Reference proteome</keyword>
<keyword evidence="1" id="KW-0812">Transmembrane</keyword>
<feature type="transmembrane region" description="Helical" evidence="1">
    <location>
        <begin position="214"/>
        <end position="235"/>
    </location>
</feature>
<accession>A0A3S9M7Y6</accession>
<feature type="transmembrane region" description="Helical" evidence="1">
    <location>
        <begin position="111"/>
        <end position="133"/>
    </location>
</feature>
<dbReference type="PANTHER" id="PTHR35152">
    <property type="entry name" value="DOMAIN SIGNALLING PROTEIN, PUTATIVE (AFU_ORTHOLOGUE AFUA_5G11310)-RELATED"/>
    <property type="match status" value="1"/>
</dbReference>
<dbReference type="OrthoDB" id="3763366at2"/>
<feature type="domain" description="MHYT" evidence="2">
    <location>
        <begin position="9"/>
        <end position="198"/>
    </location>
</feature>
<evidence type="ECO:0000259" key="2">
    <source>
        <dbReference type="PROSITE" id="PS50924"/>
    </source>
</evidence>
<dbReference type="GO" id="GO:0016020">
    <property type="term" value="C:membrane"/>
    <property type="evidence" value="ECO:0007669"/>
    <property type="project" value="UniProtKB-UniRule"/>
</dbReference>
<proteinExistence type="predicted"/>
<dbReference type="AlphaFoldDB" id="A0A3S9M7Y6"/>
<organism evidence="3 4">
    <name type="scientific">Streptomyces cyaneochromogenes</name>
    <dbReference type="NCBI Taxonomy" id="2496836"/>
    <lineage>
        <taxon>Bacteria</taxon>
        <taxon>Bacillati</taxon>
        <taxon>Actinomycetota</taxon>
        <taxon>Actinomycetes</taxon>
        <taxon>Kitasatosporales</taxon>
        <taxon>Streptomycetaceae</taxon>
        <taxon>Streptomyces</taxon>
    </lineage>
</organism>
<dbReference type="Proteomes" id="UP000280298">
    <property type="component" value="Chromosome"/>
</dbReference>